<dbReference type="InterPro" id="IPR034035">
    <property type="entry name" value="Astacin-like_dom"/>
</dbReference>
<feature type="domain" description="Peptidase M12A" evidence="17">
    <location>
        <begin position="135"/>
        <end position="339"/>
    </location>
</feature>
<evidence type="ECO:0000256" key="2">
    <source>
        <dbReference type="ARBA" id="ARBA00022525"/>
    </source>
</evidence>
<evidence type="ECO:0000256" key="15">
    <source>
        <dbReference type="SAM" id="MobiDB-lite"/>
    </source>
</evidence>
<keyword evidence="4 13" id="KW-0645">Protease</keyword>
<evidence type="ECO:0000256" key="6">
    <source>
        <dbReference type="ARBA" id="ARBA00022729"/>
    </source>
</evidence>
<keyword evidence="7 13" id="KW-0378">Hydrolase</keyword>
<keyword evidence="2 12" id="KW-0964">Secreted</keyword>
<protein>
    <recommendedName>
        <fullName evidence="12">Zinc metalloproteinase</fullName>
    </recommendedName>
</protein>
<comment type="subcellular location">
    <subcellularLocation>
        <location evidence="1 12">Secreted</location>
    </subcellularLocation>
</comment>
<dbReference type="PANTHER" id="PTHR10127">
    <property type="entry name" value="DISCOIDIN, CUB, EGF, LAMININ , AND ZINC METALLOPROTEASE DOMAIN CONTAINING"/>
    <property type="match status" value="1"/>
</dbReference>
<dbReference type="SUPFAM" id="SSF49854">
    <property type="entry name" value="Spermadhesin, CUB domain"/>
    <property type="match status" value="1"/>
</dbReference>
<reference evidence="18" key="1">
    <citation type="submission" date="2023-07" db="EMBL/GenBank/DDBJ databases">
        <authorList>
            <consortium name="CYATHOMIX"/>
        </authorList>
    </citation>
    <scope>NUCLEOTIDE SEQUENCE</scope>
    <source>
        <strain evidence="18">N/A</strain>
    </source>
</reference>
<evidence type="ECO:0000256" key="3">
    <source>
        <dbReference type="ARBA" id="ARBA00022536"/>
    </source>
</evidence>
<keyword evidence="9 13" id="KW-0482">Metalloprotease</keyword>
<organism evidence="18 19">
    <name type="scientific">Cylicocyclus nassatus</name>
    <name type="common">Nematode worm</name>
    <dbReference type="NCBI Taxonomy" id="53992"/>
    <lineage>
        <taxon>Eukaryota</taxon>
        <taxon>Metazoa</taxon>
        <taxon>Ecdysozoa</taxon>
        <taxon>Nematoda</taxon>
        <taxon>Chromadorea</taxon>
        <taxon>Rhabditida</taxon>
        <taxon>Rhabditina</taxon>
        <taxon>Rhabditomorpha</taxon>
        <taxon>Strongyloidea</taxon>
        <taxon>Strongylidae</taxon>
        <taxon>Cylicocyclus</taxon>
    </lineage>
</organism>
<dbReference type="InterPro" id="IPR024079">
    <property type="entry name" value="MetalloPept_cat_dom_sf"/>
</dbReference>
<comment type="cofactor">
    <cofactor evidence="13 14">
        <name>Zn(2+)</name>
        <dbReference type="ChEBI" id="CHEBI:29105"/>
    </cofactor>
    <text evidence="13 14">Binds 1 zinc ion per subunit.</text>
</comment>
<gene>
    <name evidence="18" type="ORF">CYNAS_LOCUS5544</name>
</gene>
<name>A0AA36GI31_CYLNA</name>
<evidence type="ECO:0000256" key="11">
    <source>
        <dbReference type="ARBA" id="ARBA00023180"/>
    </source>
</evidence>
<feature type="signal peptide" evidence="16">
    <location>
        <begin position="1"/>
        <end position="15"/>
    </location>
</feature>
<feature type="binding site" evidence="13">
    <location>
        <position position="238"/>
    </location>
    <ligand>
        <name>Zn(2+)</name>
        <dbReference type="ChEBI" id="CHEBI:29105"/>
        <note>catalytic</note>
    </ligand>
</feature>
<comment type="caution">
    <text evidence="13">Lacks conserved residue(s) required for the propagation of feature annotation.</text>
</comment>
<evidence type="ECO:0000256" key="1">
    <source>
        <dbReference type="ARBA" id="ARBA00004613"/>
    </source>
</evidence>
<feature type="active site" evidence="13">
    <location>
        <position position="229"/>
    </location>
</feature>
<feature type="compositionally biased region" description="Low complexity" evidence="15">
    <location>
        <begin position="366"/>
        <end position="376"/>
    </location>
</feature>
<keyword evidence="8 13" id="KW-0862">Zinc</keyword>
<keyword evidence="10" id="KW-1015">Disulfide bond</keyword>
<dbReference type="EMBL" id="CATQJL010000112">
    <property type="protein sequence ID" value="CAJ0593561.1"/>
    <property type="molecule type" value="Genomic_DNA"/>
</dbReference>
<dbReference type="InterPro" id="IPR006026">
    <property type="entry name" value="Peptidase_Metallo"/>
</dbReference>
<keyword evidence="3" id="KW-0245">EGF-like domain</keyword>
<evidence type="ECO:0000256" key="9">
    <source>
        <dbReference type="ARBA" id="ARBA00023049"/>
    </source>
</evidence>
<dbReference type="InterPro" id="IPR017050">
    <property type="entry name" value="Metallopeptidase_nem"/>
</dbReference>
<accession>A0AA36GI31</accession>
<evidence type="ECO:0000313" key="19">
    <source>
        <dbReference type="Proteomes" id="UP001176961"/>
    </source>
</evidence>
<evidence type="ECO:0000256" key="14">
    <source>
        <dbReference type="RuleBase" id="RU361183"/>
    </source>
</evidence>
<dbReference type="Pfam" id="PF01400">
    <property type="entry name" value="Astacin"/>
    <property type="match status" value="1"/>
</dbReference>
<evidence type="ECO:0000259" key="17">
    <source>
        <dbReference type="PROSITE" id="PS51864"/>
    </source>
</evidence>
<dbReference type="InterPro" id="IPR001506">
    <property type="entry name" value="Peptidase_M12A"/>
</dbReference>
<dbReference type="Gene3D" id="3.40.390.10">
    <property type="entry name" value="Collagenase (Catalytic Domain)"/>
    <property type="match status" value="1"/>
</dbReference>
<dbReference type="PANTHER" id="PTHR10127:SF780">
    <property type="entry name" value="METALLOENDOPEPTIDASE"/>
    <property type="match status" value="1"/>
</dbReference>
<keyword evidence="11" id="KW-0325">Glycoprotein</keyword>
<evidence type="ECO:0000256" key="7">
    <source>
        <dbReference type="ARBA" id="ARBA00022801"/>
    </source>
</evidence>
<keyword evidence="19" id="KW-1185">Reference proteome</keyword>
<feature type="chain" id="PRO_5041451504" description="Zinc metalloproteinase" evidence="16">
    <location>
        <begin position="16"/>
        <end position="694"/>
    </location>
</feature>
<dbReference type="PRINTS" id="PR00480">
    <property type="entry name" value="ASTACIN"/>
</dbReference>
<evidence type="ECO:0000256" key="13">
    <source>
        <dbReference type="PROSITE-ProRule" id="PRU01211"/>
    </source>
</evidence>
<feature type="compositionally biased region" description="Gly residues" evidence="15">
    <location>
        <begin position="377"/>
        <end position="394"/>
    </location>
</feature>
<evidence type="ECO:0000313" key="18">
    <source>
        <dbReference type="EMBL" id="CAJ0593561.1"/>
    </source>
</evidence>
<dbReference type="AlphaFoldDB" id="A0AA36GI31"/>
<keyword evidence="5 13" id="KW-0479">Metal-binding</keyword>
<dbReference type="InterPro" id="IPR035914">
    <property type="entry name" value="Sperma_CUB_dom_sf"/>
</dbReference>
<feature type="binding site" evidence="13">
    <location>
        <position position="228"/>
    </location>
    <ligand>
        <name>Zn(2+)</name>
        <dbReference type="ChEBI" id="CHEBI:29105"/>
        <note>catalytic</note>
    </ligand>
</feature>
<feature type="compositionally biased region" description="Low complexity" evidence="15">
    <location>
        <begin position="460"/>
        <end position="519"/>
    </location>
</feature>
<dbReference type="GO" id="GO:0008270">
    <property type="term" value="F:zinc ion binding"/>
    <property type="evidence" value="ECO:0007669"/>
    <property type="project" value="UniProtKB-UniRule"/>
</dbReference>
<evidence type="ECO:0000256" key="4">
    <source>
        <dbReference type="ARBA" id="ARBA00022670"/>
    </source>
</evidence>
<dbReference type="PROSITE" id="PS51864">
    <property type="entry name" value="ASTACIN"/>
    <property type="match status" value="1"/>
</dbReference>
<feature type="region of interest" description="Disordered" evidence="15">
    <location>
        <begin position="460"/>
        <end position="530"/>
    </location>
</feature>
<feature type="binding site" evidence="13">
    <location>
        <position position="232"/>
    </location>
    <ligand>
        <name>Zn(2+)</name>
        <dbReference type="ChEBI" id="CHEBI:29105"/>
        <note>catalytic</note>
    </ligand>
</feature>
<evidence type="ECO:0000256" key="12">
    <source>
        <dbReference type="PIRNR" id="PIRNR036365"/>
    </source>
</evidence>
<dbReference type="CDD" id="cd04280">
    <property type="entry name" value="ZnMc_astacin_like"/>
    <property type="match status" value="1"/>
</dbReference>
<evidence type="ECO:0000256" key="5">
    <source>
        <dbReference type="ARBA" id="ARBA00022723"/>
    </source>
</evidence>
<dbReference type="Proteomes" id="UP001176961">
    <property type="component" value="Unassembled WGS sequence"/>
</dbReference>
<dbReference type="PIRSF" id="PIRSF036365">
    <property type="entry name" value="Astacin_nematoda"/>
    <property type="match status" value="1"/>
</dbReference>
<sequence length="694" mass="76957">MRVTLFLLLFAGSNAASNIVEKIDKALSDLPTTLNKAELLANYERIHAHEEETENELRLSPQQQETVQYLEAEAAALHRNEQLESEGMHTSIEDINMQSPLGELLYQSDIVLSTEQAEDIAAAGEKNQTSRTKRQSMNFKVHPKSKWPDNTVFYSYNIRLEPETREVFQKAAMEWQSQSCIKFVENPSVENRVLLVEEGGCFSNVGHLGRVQKLSLGMGCDTIGIAAHELGHIMGMWHTQSRTDRDDYVFIDTTKVHKTYMSEFKIYEPDMSELYDVPYDYGSIMHYSARSFVYDKRNKSHYTVVPHDIRYTDTLGSHIISFYDIFHLNRMYDCLDKCKGKQRSSGKTRVKRQMGRYFMGSGSSIGGRTSSISRGSIIGGSSGRRPGAEGGSNGAAGIAGIRGGGELPGLHGDTRLPGERGSSTGGKTAWWNLPSVIGGMLPDWIFNIGANWDWDYTVLPPTTTTTTSRPATTTSRPKTTTRPPSTTTTRPITTSTKPRVSTTTTTTTTPTTTTTTAPVAPGPSGPRVEPVYERGNCENGGYPNPKDCSKCVCPSGYGGRLCNERPAGAGKVLQANSNVQILKDTIGYKDVNGLYFSKKDFKWAHYWIQAPQGRKVEITVGDFSNALKKDLNEDGGCTFAGVEIKTQKDQRLTGYRYCSPSFAGQVFVSESNLVPVMVYSRTFEITAILQYRMI</sequence>
<feature type="region of interest" description="Disordered" evidence="15">
    <location>
        <begin position="366"/>
        <end position="428"/>
    </location>
</feature>
<comment type="caution">
    <text evidence="18">The sequence shown here is derived from an EMBL/GenBank/DDBJ whole genome shotgun (WGS) entry which is preliminary data.</text>
</comment>
<dbReference type="GO" id="GO:0004222">
    <property type="term" value="F:metalloendopeptidase activity"/>
    <property type="evidence" value="ECO:0007669"/>
    <property type="project" value="UniProtKB-UniRule"/>
</dbReference>
<dbReference type="SMART" id="SM00235">
    <property type="entry name" value="ZnMc"/>
    <property type="match status" value="1"/>
</dbReference>
<dbReference type="SUPFAM" id="SSF55486">
    <property type="entry name" value="Metalloproteases ('zincins'), catalytic domain"/>
    <property type="match status" value="1"/>
</dbReference>
<evidence type="ECO:0000256" key="8">
    <source>
        <dbReference type="ARBA" id="ARBA00022833"/>
    </source>
</evidence>
<proteinExistence type="predicted"/>
<evidence type="ECO:0000256" key="16">
    <source>
        <dbReference type="SAM" id="SignalP"/>
    </source>
</evidence>
<evidence type="ECO:0000256" key="10">
    <source>
        <dbReference type="ARBA" id="ARBA00023157"/>
    </source>
</evidence>
<dbReference type="GO" id="GO:0006508">
    <property type="term" value="P:proteolysis"/>
    <property type="evidence" value="ECO:0007669"/>
    <property type="project" value="UniProtKB-KW"/>
</dbReference>
<keyword evidence="6 16" id="KW-0732">Signal</keyword>